<dbReference type="PANTHER" id="PTHR21310:SF37">
    <property type="entry name" value="AMINOGLYCOSIDE PHOSPHOTRANSFERASE DOMAIN-CONTAINING PROTEIN"/>
    <property type="match status" value="1"/>
</dbReference>
<evidence type="ECO:0000256" key="1">
    <source>
        <dbReference type="SAM" id="MobiDB-lite"/>
    </source>
</evidence>
<dbReference type="InterPro" id="IPR011009">
    <property type="entry name" value="Kinase-like_dom_sf"/>
</dbReference>
<dbReference type="InterPro" id="IPR051678">
    <property type="entry name" value="AGP_Transferase"/>
</dbReference>
<reference evidence="2 3" key="1">
    <citation type="submission" date="2024-02" db="EMBL/GenBank/DDBJ databases">
        <title>First draft genome assembly of two strains of Seiridium cardinale.</title>
        <authorList>
            <person name="Emiliani G."/>
            <person name="Scali E."/>
        </authorList>
    </citation>
    <scope>NUCLEOTIDE SEQUENCE [LARGE SCALE GENOMIC DNA]</scope>
    <source>
        <strain evidence="2 3">BM-138-000479</strain>
    </source>
</reference>
<evidence type="ECO:0000313" key="2">
    <source>
        <dbReference type="EMBL" id="KAK9779543.1"/>
    </source>
</evidence>
<evidence type="ECO:0000313" key="3">
    <source>
        <dbReference type="Proteomes" id="UP001465668"/>
    </source>
</evidence>
<comment type="caution">
    <text evidence="2">The sequence shown here is derived from an EMBL/GenBank/DDBJ whole genome shotgun (WGS) entry which is preliminary data.</text>
</comment>
<protein>
    <recommendedName>
        <fullName evidence="4">Aminoglycoside phosphotransferase domain-containing protein</fullName>
    </recommendedName>
</protein>
<keyword evidence="3" id="KW-1185">Reference proteome</keyword>
<gene>
    <name evidence="2" type="ORF">SCAR479_03609</name>
</gene>
<dbReference type="Gene3D" id="3.30.200.20">
    <property type="entry name" value="Phosphorylase Kinase, domain 1"/>
    <property type="match status" value="1"/>
</dbReference>
<feature type="compositionally biased region" description="Basic and acidic residues" evidence="1">
    <location>
        <begin position="17"/>
        <end position="41"/>
    </location>
</feature>
<sequence length="557" mass="64129">MPPSQEELARMMAAVKSSKEKREDNRAEREYQERKEAEARADSAASAHPDFSTIPLVVISVCTMDWDDRVLLDNNVSFLLWIRKYDEAREKQLTDWVSTLHEGRLPCRLATHKLDDSRGAYNINCKVVFDNGENWMVRFPMVGKVMHADEKVEIEVATMKLIRQQTSIPIPSVKAWGLAADNPLGIGPFIMMEFIEGIGVDEIIQNTDARIMREDINQVVVEKIFRQTVGFQLQLRKLDFPHIGSVISNSMSCEPSFAATITSRPFTKKTHDFLADGGVDVFGPRDETYSSTAEYFHHIVDRDLEQLHVQLNSVDDAEDAREKFIYWNVMKALIPRQVLPGRDKGPFKFMCDDFQPTNMIVNNEKDLEIIAVVDWEWSYTAPAQMVDSTPSWLLIESPNAWPSVDKRFARFQKNLELFTRILKEEEEKVLGTDVPEDETPSGILGECQKQGRQWFHHLLLRGFNGPNCVPFIKLREETEDWDKLVSAIPEEDIEAFVEKKVADLQTYEKQLGETQERYQAALAGESEDMVAFLDKNVELLQFDTHRHRWRSWSCFDG</sequence>
<dbReference type="SUPFAM" id="SSF56112">
    <property type="entry name" value="Protein kinase-like (PK-like)"/>
    <property type="match status" value="1"/>
</dbReference>
<dbReference type="Proteomes" id="UP001465668">
    <property type="component" value="Unassembled WGS sequence"/>
</dbReference>
<accession>A0ABR2Y0F0</accession>
<organism evidence="2 3">
    <name type="scientific">Seiridium cardinale</name>
    <dbReference type="NCBI Taxonomy" id="138064"/>
    <lineage>
        <taxon>Eukaryota</taxon>
        <taxon>Fungi</taxon>
        <taxon>Dikarya</taxon>
        <taxon>Ascomycota</taxon>
        <taxon>Pezizomycotina</taxon>
        <taxon>Sordariomycetes</taxon>
        <taxon>Xylariomycetidae</taxon>
        <taxon>Amphisphaeriales</taxon>
        <taxon>Sporocadaceae</taxon>
        <taxon>Seiridium</taxon>
    </lineage>
</organism>
<name>A0ABR2Y0F0_9PEZI</name>
<feature type="region of interest" description="Disordered" evidence="1">
    <location>
        <begin position="1"/>
        <end position="44"/>
    </location>
</feature>
<proteinExistence type="predicted"/>
<evidence type="ECO:0008006" key="4">
    <source>
        <dbReference type="Google" id="ProtNLM"/>
    </source>
</evidence>
<dbReference type="EMBL" id="JARVKM010000010">
    <property type="protein sequence ID" value="KAK9779543.1"/>
    <property type="molecule type" value="Genomic_DNA"/>
</dbReference>
<dbReference type="PANTHER" id="PTHR21310">
    <property type="entry name" value="AMINOGLYCOSIDE PHOSPHOTRANSFERASE-RELATED-RELATED"/>
    <property type="match status" value="1"/>
</dbReference>